<protein>
    <submittedName>
        <fullName evidence="1">Uncharacterized protein</fullName>
    </submittedName>
</protein>
<name>A0AAD6UYC5_9AGAR</name>
<gene>
    <name evidence="1" type="ORF">GGX14DRAFT_377563</name>
</gene>
<sequence length="60" mass="7056">VRAAALAGLGILDKYYAKTDESIMYRVSMLMHPSYRLSYFEKQDWPEDWKSQALKLARDQ</sequence>
<feature type="non-terminal residue" evidence="1">
    <location>
        <position position="1"/>
    </location>
</feature>
<dbReference type="EMBL" id="JARJCW010000095">
    <property type="protein sequence ID" value="KAJ7194814.1"/>
    <property type="molecule type" value="Genomic_DNA"/>
</dbReference>
<dbReference type="Proteomes" id="UP001219525">
    <property type="component" value="Unassembled WGS sequence"/>
</dbReference>
<evidence type="ECO:0000313" key="1">
    <source>
        <dbReference type="EMBL" id="KAJ7194814.1"/>
    </source>
</evidence>
<evidence type="ECO:0000313" key="2">
    <source>
        <dbReference type="Proteomes" id="UP001219525"/>
    </source>
</evidence>
<comment type="caution">
    <text evidence="1">The sequence shown here is derived from an EMBL/GenBank/DDBJ whole genome shotgun (WGS) entry which is preliminary data.</text>
</comment>
<accession>A0AAD6UYC5</accession>
<keyword evidence="2" id="KW-1185">Reference proteome</keyword>
<dbReference type="AlphaFoldDB" id="A0AAD6UYC5"/>
<organism evidence="1 2">
    <name type="scientific">Mycena pura</name>
    <dbReference type="NCBI Taxonomy" id="153505"/>
    <lineage>
        <taxon>Eukaryota</taxon>
        <taxon>Fungi</taxon>
        <taxon>Dikarya</taxon>
        <taxon>Basidiomycota</taxon>
        <taxon>Agaricomycotina</taxon>
        <taxon>Agaricomycetes</taxon>
        <taxon>Agaricomycetidae</taxon>
        <taxon>Agaricales</taxon>
        <taxon>Marasmiineae</taxon>
        <taxon>Mycenaceae</taxon>
        <taxon>Mycena</taxon>
    </lineage>
</organism>
<proteinExistence type="predicted"/>
<reference evidence="1" key="1">
    <citation type="submission" date="2023-03" db="EMBL/GenBank/DDBJ databases">
        <title>Massive genome expansion in bonnet fungi (Mycena s.s.) driven by repeated elements and novel gene families across ecological guilds.</title>
        <authorList>
            <consortium name="Lawrence Berkeley National Laboratory"/>
            <person name="Harder C.B."/>
            <person name="Miyauchi S."/>
            <person name="Viragh M."/>
            <person name="Kuo A."/>
            <person name="Thoen E."/>
            <person name="Andreopoulos B."/>
            <person name="Lu D."/>
            <person name="Skrede I."/>
            <person name="Drula E."/>
            <person name="Henrissat B."/>
            <person name="Morin E."/>
            <person name="Kohler A."/>
            <person name="Barry K."/>
            <person name="LaButti K."/>
            <person name="Morin E."/>
            <person name="Salamov A."/>
            <person name="Lipzen A."/>
            <person name="Mereny Z."/>
            <person name="Hegedus B."/>
            <person name="Baldrian P."/>
            <person name="Stursova M."/>
            <person name="Weitz H."/>
            <person name="Taylor A."/>
            <person name="Grigoriev I.V."/>
            <person name="Nagy L.G."/>
            <person name="Martin F."/>
            <person name="Kauserud H."/>
        </authorList>
    </citation>
    <scope>NUCLEOTIDE SEQUENCE</scope>
    <source>
        <strain evidence="1">9144</strain>
    </source>
</reference>